<dbReference type="GO" id="GO:0043190">
    <property type="term" value="C:ATP-binding cassette (ABC) transporter complex"/>
    <property type="evidence" value="ECO:0007669"/>
    <property type="project" value="InterPro"/>
</dbReference>
<keyword evidence="4 6" id="KW-0472">Membrane</keyword>
<keyword evidence="3 6" id="KW-1133">Transmembrane helix</keyword>
<dbReference type="PRINTS" id="PR00164">
    <property type="entry name" value="ABC2TRNSPORT"/>
</dbReference>
<evidence type="ECO:0000256" key="4">
    <source>
        <dbReference type="ARBA" id="ARBA00023136"/>
    </source>
</evidence>
<dbReference type="Pfam" id="PF01061">
    <property type="entry name" value="ABC2_membrane"/>
    <property type="match status" value="1"/>
</dbReference>
<proteinExistence type="inferred from homology"/>
<evidence type="ECO:0000256" key="2">
    <source>
        <dbReference type="ARBA" id="ARBA00022692"/>
    </source>
</evidence>
<comment type="subcellular location">
    <subcellularLocation>
        <location evidence="6">Cell membrane</location>
        <topology evidence="6">Multi-pass membrane protein</topology>
    </subcellularLocation>
    <subcellularLocation>
        <location evidence="1">Membrane</location>
        <topology evidence="1">Multi-pass membrane protein</topology>
    </subcellularLocation>
</comment>
<feature type="transmembrane region" description="Helical" evidence="6">
    <location>
        <begin position="133"/>
        <end position="156"/>
    </location>
</feature>
<feature type="transmembrane region" description="Helical" evidence="6">
    <location>
        <begin position="20"/>
        <end position="40"/>
    </location>
</feature>
<sequence>MSAYTTLTAAGYRAAVRDKVTLFFTFAFPLIFLVVFGLIYSDQDVSETGRPYISYIAPGVMSWGVANAAVFAIAFTLMQWRRDDLLRLIRLTPTPVTSVLASRYVLALAIGLVQAVFFVAVSLLPLFGLSLDAQWPLTLPVLLAGITAFLAIGVIIGSRADSPESVAAMANCLMVPMAFLSGSFLPIDMMPSWLQTVAKILPLYYFNDAASATLTGDGGLADIGVDCAAMAAFAVVFGAIGLKVFRWSNRT</sequence>
<feature type="transmembrane region" description="Helical" evidence="6">
    <location>
        <begin position="168"/>
        <end position="187"/>
    </location>
</feature>
<keyword evidence="5" id="KW-0046">Antibiotic resistance</keyword>
<feature type="transmembrane region" description="Helical" evidence="6">
    <location>
        <begin position="101"/>
        <end position="127"/>
    </location>
</feature>
<dbReference type="Proteomes" id="UP000031523">
    <property type="component" value="Chromosome"/>
</dbReference>
<evidence type="ECO:0000313" key="9">
    <source>
        <dbReference type="Proteomes" id="UP000031523"/>
    </source>
</evidence>
<dbReference type="PIRSF" id="PIRSF006648">
    <property type="entry name" value="DrrB"/>
    <property type="match status" value="1"/>
</dbReference>
<evidence type="ECO:0000256" key="3">
    <source>
        <dbReference type="ARBA" id="ARBA00022989"/>
    </source>
</evidence>
<name>A0A0B5ET83_STRA4</name>
<keyword evidence="9" id="KW-1185">Reference proteome</keyword>
<dbReference type="GO" id="GO:0046677">
    <property type="term" value="P:response to antibiotic"/>
    <property type="evidence" value="ECO:0007669"/>
    <property type="project" value="UniProtKB-KW"/>
</dbReference>
<gene>
    <name evidence="8" type="ORF">SLNWT_0936</name>
</gene>
<evidence type="ECO:0000259" key="7">
    <source>
        <dbReference type="PROSITE" id="PS51012"/>
    </source>
</evidence>
<dbReference type="EMBL" id="CP010519">
    <property type="protein sequence ID" value="AJE81312.1"/>
    <property type="molecule type" value="Genomic_DNA"/>
</dbReference>
<protein>
    <recommendedName>
        <fullName evidence="6">Transport permease protein</fullName>
    </recommendedName>
</protein>
<dbReference type="InterPro" id="IPR013525">
    <property type="entry name" value="ABC2_TM"/>
</dbReference>
<dbReference type="AlphaFoldDB" id="A0A0B5ET83"/>
<feature type="domain" description="ABC transmembrane type-2" evidence="7">
    <location>
        <begin position="20"/>
        <end position="248"/>
    </location>
</feature>
<dbReference type="InterPro" id="IPR000412">
    <property type="entry name" value="ABC_2_transport"/>
</dbReference>
<organism evidence="8 9">
    <name type="scientific">Streptomyces albus (strain ATCC 21838 / DSM 41398 / FERM P-419 / JCM 4703 / NBRC 107858)</name>
    <dbReference type="NCBI Taxonomy" id="1081613"/>
    <lineage>
        <taxon>Bacteria</taxon>
        <taxon>Bacillati</taxon>
        <taxon>Actinomycetota</taxon>
        <taxon>Actinomycetes</taxon>
        <taxon>Kitasatosporales</taxon>
        <taxon>Streptomycetaceae</taxon>
        <taxon>Streptomyces</taxon>
    </lineage>
</organism>
<feature type="transmembrane region" description="Helical" evidence="6">
    <location>
        <begin position="60"/>
        <end position="80"/>
    </location>
</feature>
<evidence type="ECO:0000256" key="6">
    <source>
        <dbReference type="RuleBase" id="RU361157"/>
    </source>
</evidence>
<dbReference type="InterPro" id="IPR051784">
    <property type="entry name" value="Nod_factor_ABC_transporter"/>
</dbReference>
<dbReference type="PANTHER" id="PTHR43229">
    <property type="entry name" value="NODULATION PROTEIN J"/>
    <property type="match status" value="1"/>
</dbReference>
<evidence type="ECO:0000256" key="5">
    <source>
        <dbReference type="ARBA" id="ARBA00023251"/>
    </source>
</evidence>
<dbReference type="PROSITE" id="PS51012">
    <property type="entry name" value="ABC_TM2"/>
    <property type="match status" value="1"/>
</dbReference>
<keyword evidence="6" id="KW-1003">Cell membrane</keyword>
<dbReference type="PANTHER" id="PTHR43229:SF6">
    <property type="entry name" value="ABC-TYPE MULTIDRUG TRANSPORT SYSTEM, PERMEASE COMPONENT"/>
    <property type="match status" value="1"/>
</dbReference>
<comment type="similarity">
    <text evidence="6">Belongs to the ABC-2 integral membrane protein family.</text>
</comment>
<keyword evidence="6" id="KW-0813">Transport</keyword>
<dbReference type="GO" id="GO:0140359">
    <property type="term" value="F:ABC-type transporter activity"/>
    <property type="evidence" value="ECO:0007669"/>
    <property type="project" value="InterPro"/>
</dbReference>
<feature type="transmembrane region" description="Helical" evidence="6">
    <location>
        <begin position="223"/>
        <end position="245"/>
    </location>
</feature>
<accession>A0A0B5ET83</accession>
<reference evidence="8 9" key="1">
    <citation type="submission" date="2015-01" db="EMBL/GenBank/DDBJ databases">
        <title>Enhanced salinomycin production by adjusting the supply of polyketide extender units in Streptomyce albus DSM 41398.</title>
        <authorList>
            <person name="Lu C."/>
        </authorList>
    </citation>
    <scope>NUCLEOTIDE SEQUENCE [LARGE SCALE GENOMIC DNA]</scope>
    <source>
        <strain evidence="9">ATCC 21838 / DSM 41398 / FERM P-419 / JCM 4703 / NBRC 107858</strain>
    </source>
</reference>
<dbReference type="KEGG" id="sals:SLNWT_0936"/>
<dbReference type="InterPro" id="IPR047817">
    <property type="entry name" value="ABC2_TM_bact-type"/>
</dbReference>
<keyword evidence="2 6" id="KW-0812">Transmembrane</keyword>
<evidence type="ECO:0000313" key="8">
    <source>
        <dbReference type="EMBL" id="AJE81312.1"/>
    </source>
</evidence>
<evidence type="ECO:0000256" key="1">
    <source>
        <dbReference type="ARBA" id="ARBA00004141"/>
    </source>
</evidence>